<keyword evidence="3" id="KW-0732">Signal</keyword>
<feature type="signal peptide" evidence="3">
    <location>
        <begin position="1"/>
        <end position="20"/>
    </location>
</feature>
<evidence type="ECO:0000256" key="3">
    <source>
        <dbReference type="SAM" id="SignalP"/>
    </source>
</evidence>
<feature type="chain" id="PRO_5047325915" description="Single domain-containing protein" evidence="3">
    <location>
        <begin position="21"/>
        <end position="118"/>
    </location>
</feature>
<dbReference type="EMBL" id="JAWJWF010000050">
    <property type="protein sequence ID" value="KAK6618223.1"/>
    <property type="molecule type" value="Genomic_DNA"/>
</dbReference>
<evidence type="ECO:0000256" key="2">
    <source>
        <dbReference type="ARBA" id="ARBA00022525"/>
    </source>
</evidence>
<evidence type="ECO:0000259" key="4">
    <source>
        <dbReference type="SMART" id="SM01318"/>
    </source>
</evidence>
<dbReference type="PANTHER" id="PTHR39957:SF1">
    <property type="entry name" value="AT09846P1-RELATED"/>
    <property type="match status" value="1"/>
</dbReference>
<dbReference type="SMART" id="SM01318">
    <property type="entry name" value="SVWC"/>
    <property type="match status" value="1"/>
</dbReference>
<dbReference type="PANTHER" id="PTHR39957">
    <property type="entry name" value="AT09846P1-RELATED"/>
    <property type="match status" value="1"/>
</dbReference>
<gene>
    <name evidence="5" type="ORF">RUM44_002674</name>
</gene>
<protein>
    <recommendedName>
        <fullName evidence="4">Single domain-containing protein</fullName>
    </recommendedName>
</protein>
<organism evidence="5 6">
    <name type="scientific">Polyplax serrata</name>
    <name type="common">Common mouse louse</name>
    <dbReference type="NCBI Taxonomy" id="468196"/>
    <lineage>
        <taxon>Eukaryota</taxon>
        <taxon>Metazoa</taxon>
        <taxon>Ecdysozoa</taxon>
        <taxon>Arthropoda</taxon>
        <taxon>Hexapoda</taxon>
        <taxon>Insecta</taxon>
        <taxon>Pterygota</taxon>
        <taxon>Neoptera</taxon>
        <taxon>Paraneoptera</taxon>
        <taxon>Psocodea</taxon>
        <taxon>Troctomorpha</taxon>
        <taxon>Phthiraptera</taxon>
        <taxon>Anoplura</taxon>
        <taxon>Polyplacidae</taxon>
        <taxon>Polyplax</taxon>
    </lineage>
</organism>
<dbReference type="InterPro" id="IPR053308">
    <property type="entry name" value="Vago-like"/>
</dbReference>
<evidence type="ECO:0000256" key="1">
    <source>
        <dbReference type="ARBA" id="ARBA00004613"/>
    </source>
</evidence>
<reference evidence="5 6" key="1">
    <citation type="submission" date="2023-09" db="EMBL/GenBank/DDBJ databases">
        <title>Genomes of two closely related lineages of the louse Polyplax serrata with different host specificities.</title>
        <authorList>
            <person name="Martinu J."/>
            <person name="Tarabai H."/>
            <person name="Stefka J."/>
            <person name="Hypsa V."/>
        </authorList>
    </citation>
    <scope>NUCLEOTIDE SEQUENCE [LARGE SCALE GENOMIC DNA]</scope>
    <source>
        <strain evidence="5">98ZLc_SE</strain>
    </source>
</reference>
<keyword evidence="2" id="KW-0964">Secreted</keyword>
<dbReference type="Pfam" id="PF15430">
    <property type="entry name" value="SVWC"/>
    <property type="match status" value="1"/>
</dbReference>
<sequence length="118" mass="13113">MKSVIPTVILVLVLVTSTQSAVFLERQPLILGHEGKCYDREENIFYKAGQEMKWTGDECGRKLCAGSFGIEIQTCGKIAVPPECHVKSDPTLPYPKCCGWITCPRTISFTEDSDNEVD</sequence>
<evidence type="ECO:0000313" key="5">
    <source>
        <dbReference type="EMBL" id="KAK6618223.1"/>
    </source>
</evidence>
<accession>A0ABR1AFJ8</accession>
<dbReference type="InterPro" id="IPR029277">
    <property type="entry name" value="SVWC_dom"/>
</dbReference>
<dbReference type="Proteomes" id="UP001359485">
    <property type="component" value="Unassembled WGS sequence"/>
</dbReference>
<evidence type="ECO:0000313" key="6">
    <source>
        <dbReference type="Proteomes" id="UP001359485"/>
    </source>
</evidence>
<name>A0ABR1AFJ8_POLSC</name>
<proteinExistence type="predicted"/>
<feature type="domain" description="Single" evidence="4">
    <location>
        <begin position="37"/>
        <end position="103"/>
    </location>
</feature>
<comment type="caution">
    <text evidence="5">The sequence shown here is derived from an EMBL/GenBank/DDBJ whole genome shotgun (WGS) entry which is preliminary data.</text>
</comment>
<comment type="subcellular location">
    <subcellularLocation>
        <location evidence="1">Secreted</location>
    </subcellularLocation>
</comment>
<keyword evidence="6" id="KW-1185">Reference proteome</keyword>